<sequence>MRSFLFLSIVALSSAKPSRRNEFLHFLADHDFMLQDPPQNTTDIIQPQQTPTPQTTFDDLFFTCPSKCVCQIRVVQCSDAGLKSVPAKIPKDTVMLDLQNNRITEIKETDLKNLRLLYALFLINNQITKIHPKAFQSMKHLKLLHLSWNLLPQIPTHLPKSLVELRIDDNKIKKIQKQAFKGMKFLHVLEMSGNPLDTTGMEPDAFDGLLRLIYVRISQANLTSVPKNLPSKLHELYLDHNKIVSLELEDFRRYKDLRRLDLSYNQIKEIENGSLSFLPKLRQLHLENNEVKHVPADIKELMHLQVLYLHNNNISKIDVDDFCPKESSNKMTFYSGISLFGNPVKHWEIQPASFRCVSGTFGVQFGK</sequence>
<evidence type="ECO:0000256" key="4">
    <source>
        <dbReference type="ARBA" id="ARBA00022530"/>
    </source>
</evidence>
<feature type="domain" description="LRRNT" evidence="13">
    <location>
        <begin position="63"/>
        <end position="95"/>
    </location>
</feature>
<evidence type="ECO:0000256" key="6">
    <source>
        <dbReference type="ARBA" id="ARBA00022729"/>
    </source>
</evidence>
<dbReference type="InterPro" id="IPR032675">
    <property type="entry name" value="LRR_dom_sf"/>
</dbReference>
<evidence type="ECO:0000256" key="2">
    <source>
        <dbReference type="ARBA" id="ARBA00009811"/>
    </source>
</evidence>
<evidence type="ECO:0000259" key="13">
    <source>
        <dbReference type="SMART" id="SM00013"/>
    </source>
</evidence>
<gene>
    <name evidence="14" type="ORF">chiPu_0003977</name>
</gene>
<name>A0A401S595_CHIPU</name>
<dbReference type="OrthoDB" id="1111193at2759"/>
<accession>A0A401S595</accession>
<keyword evidence="9" id="KW-0325">Glycoprotein</keyword>
<dbReference type="SMART" id="SM00365">
    <property type="entry name" value="LRR_SD22"/>
    <property type="match status" value="5"/>
</dbReference>
<keyword evidence="7" id="KW-0677">Repeat</keyword>
<comment type="caution">
    <text evidence="14">The sequence shown here is derived from an EMBL/GenBank/DDBJ whole genome shotgun (WGS) entry which is preliminary data.</text>
</comment>
<keyword evidence="6 12" id="KW-0732">Signal</keyword>
<feature type="disulfide bond" evidence="11">
    <location>
        <begin position="323"/>
        <end position="356"/>
    </location>
</feature>
<dbReference type="InterPro" id="IPR050333">
    <property type="entry name" value="SLRP"/>
</dbReference>
<dbReference type="SUPFAM" id="SSF52058">
    <property type="entry name" value="L domain-like"/>
    <property type="match status" value="1"/>
</dbReference>
<protein>
    <recommendedName>
        <fullName evidence="13">LRRNT domain-containing protein</fullName>
    </recommendedName>
</protein>
<keyword evidence="4 10" id="KW-0272">Extracellular matrix</keyword>
<keyword evidence="5" id="KW-0433">Leucine-rich repeat</keyword>
<evidence type="ECO:0000256" key="12">
    <source>
        <dbReference type="SAM" id="SignalP"/>
    </source>
</evidence>
<dbReference type="Pfam" id="PF01462">
    <property type="entry name" value="LRRNT"/>
    <property type="match status" value="1"/>
</dbReference>
<dbReference type="EMBL" id="BEZZ01000090">
    <property type="protein sequence ID" value="GCC25566.1"/>
    <property type="molecule type" value="Genomic_DNA"/>
</dbReference>
<dbReference type="FunFam" id="3.80.10.10:FF:000770">
    <property type="entry name" value="Uncharacterized protein"/>
    <property type="match status" value="1"/>
</dbReference>
<dbReference type="Proteomes" id="UP000287033">
    <property type="component" value="Unassembled WGS sequence"/>
</dbReference>
<dbReference type="Pfam" id="PF13855">
    <property type="entry name" value="LRR_8"/>
    <property type="match status" value="3"/>
</dbReference>
<keyword evidence="15" id="KW-1185">Reference proteome</keyword>
<dbReference type="PROSITE" id="PS51450">
    <property type="entry name" value="LRR"/>
    <property type="match status" value="3"/>
</dbReference>
<keyword evidence="8 11" id="KW-1015">Disulfide bond</keyword>
<proteinExistence type="inferred from homology"/>
<organism evidence="14 15">
    <name type="scientific">Chiloscyllium punctatum</name>
    <name type="common">Brownbanded bambooshark</name>
    <name type="synonym">Hemiscyllium punctatum</name>
    <dbReference type="NCBI Taxonomy" id="137246"/>
    <lineage>
        <taxon>Eukaryota</taxon>
        <taxon>Metazoa</taxon>
        <taxon>Chordata</taxon>
        <taxon>Craniata</taxon>
        <taxon>Vertebrata</taxon>
        <taxon>Chondrichthyes</taxon>
        <taxon>Elasmobranchii</taxon>
        <taxon>Galeomorphii</taxon>
        <taxon>Galeoidea</taxon>
        <taxon>Orectolobiformes</taxon>
        <taxon>Hemiscylliidae</taxon>
        <taxon>Chiloscyllium</taxon>
    </lineage>
</organism>
<dbReference type="GO" id="GO:0005615">
    <property type="term" value="C:extracellular space"/>
    <property type="evidence" value="ECO:0007669"/>
    <property type="project" value="TreeGrafter"/>
</dbReference>
<dbReference type="PANTHER" id="PTHR45712">
    <property type="entry name" value="AGAP008170-PA"/>
    <property type="match status" value="1"/>
</dbReference>
<comment type="subcellular location">
    <subcellularLocation>
        <location evidence="1 10">Secreted</location>
        <location evidence="1 10">Extracellular space</location>
        <location evidence="1 10">Extracellular matrix</location>
    </subcellularLocation>
</comment>
<evidence type="ECO:0000256" key="7">
    <source>
        <dbReference type="ARBA" id="ARBA00022737"/>
    </source>
</evidence>
<dbReference type="Pfam" id="PF00560">
    <property type="entry name" value="LRR_1"/>
    <property type="match status" value="1"/>
</dbReference>
<evidence type="ECO:0000313" key="15">
    <source>
        <dbReference type="Proteomes" id="UP000287033"/>
    </source>
</evidence>
<feature type="disulfide bond" evidence="11">
    <location>
        <begin position="64"/>
        <end position="70"/>
    </location>
</feature>
<reference evidence="14 15" key="1">
    <citation type="journal article" date="2018" name="Nat. Ecol. Evol.">
        <title>Shark genomes provide insights into elasmobranch evolution and the origin of vertebrates.</title>
        <authorList>
            <person name="Hara Y"/>
            <person name="Yamaguchi K"/>
            <person name="Onimaru K"/>
            <person name="Kadota M"/>
            <person name="Koyanagi M"/>
            <person name="Keeley SD"/>
            <person name="Tatsumi K"/>
            <person name="Tanaka K"/>
            <person name="Motone F"/>
            <person name="Kageyama Y"/>
            <person name="Nozu R"/>
            <person name="Adachi N"/>
            <person name="Nishimura O"/>
            <person name="Nakagawa R"/>
            <person name="Tanegashima C"/>
            <person name="Kiyatake I"/>
            <person name="Matsumoto R"/>
            <person name="Murakumo K"/>
            <person name="Nishida K"/>
            <person name="Terakita A"/>
            <person name="Kuratani S"/>
            <person name="Sato K"/>
            <person name="Hyodo S Kuraku.S."/>
        </authorList>
    </citation>
    <scope>NUCLEOTIDE SEQUENCE [LARGE SCALE GENOMIC DNA]</scope>
</reference>
<evidence type="ECO:0000256" key="1">
    <source>
        <dbReference type="ARBA" id="ARBA00004498"/>
    </source>
</evidence>
<dbReference type="PANTHER" id="PTHR45712:SF2">
    <property type="entry name" value="ASPORIN"/>
    <property type="match status" value="1"/>
</dbReference>
<evidence type="ECO:0000313" key="14">
    <source>
        <dbReference type="EMBL" id="GCC25566.1"/>
    </source>
</evidence>
<evidence type="ECO:0000256" key="11">
    <source>
        <dbReference type="PIRSR" id="PIRSR002490-1"/>
    </source>
</evidence>
<feature type="chain" id="PRO_5019427670" description="LRRNT domain-containing protein" evidence="12">
    <location>
        <begin position="16"/>
        <end position="367"/>
    </location>
</feature>
<comment type="similarity">
    <text evidence="2 10">Belongs to the small leucine-rich proteoglycan (SLRP) family. SLRP class I subfamily.</text>
</comment>
<evidence type="ECO:0000256" key="3">
    <source>
        <dbReference type="ARBA" id="ARBA00022525"/>
    </source>
</evidence>
<evidence type="ECO:0000256" key="10">
    <source>
        <dbReference type="PIRNR" id="PIRNR002490"/>
    </source>
</evidence>
<dbReference type="Gene3D" id="3.80.10.10">
    <property type="entry name" value="Ribonuclease Inhibitor"/>
    <property type="match status" value="1"/>
</dbReference>
<dbReference type="InterPro" id="IPR000372">
    <property type="entry name" value="LRRNT"/>
</dbReference>
<dbReference type="STRING" id="137246.A0A401S595"/>
<dbReference type="PIRSF" id="PIRSF002490">
    <property type="entry name" value="SLRP_I"/>
    <property type="match status" value="1"/>
</dbReference>
<dbReference type="InterPro" id="IPR001611">
    <property type="entry name" value="Leu-rich_rpt"/>
</dbReference>
<keyword evidence="3" id="KW-0964">Secreted</keyword>
<dbReference type="SMART" id="SM00369">
    <property type="entry name" value="LRR_TYP"/>
    <property type="match status" value="8"/>
</dbReference>
<evidence type="ECO:0000256" key="8">
    <source>
        <dbReference type="ARBA" id="ARBA00023157"/>
    </source>
</evidence>
<feature type="disulfide bond" evidence="11">
    <location>
        <begin position="68"/>
        <end position="77"/>
    </location>
</feature>
<feature type="signal peptide" evidence="12">
    <location>
        <begin position="1"/>
        <end position="15"/>
    </location>
</feature>
<evidence type="ECO:0000256" key="9">
    <source>
        <dbReference type="ARBA" id="ARBA00023180"/>
    </source>
</evidence>
<dbReference type="SMART" id="SM00013">
    <property type="entry name" value="LRRNT"/>
    <property type="match status" value="1"/>
</dbReference>
<dbReference type="AlphaFoldDB" id="A0A401S595"/>
<dbReference type="InterPro" id="IPR003591">
    <property type="entry name" value="Leu-rich_rpt_typical-subtyp"/>
</dbReference>
<evidence type="ECO:0000256" key="5">
    <source>
        <dbReference type="ARBA" id="ARBA00022614"/>
    </source>
</evidence>
<dbReference type="InterPro" id="IPR016352">
    <property type="entry name" value="SLRP_I_decor/aspor/byglycan"/>
</dbReference>